<dbReference type="Proteomes" id="UP000326582">
    <property type="component" value="Chromosome 4"/>
</dbReference>
<proteinExistence type="predicted"/>
<dbReference type="EMBL" id="CP038487">
    <property type="protein sequence ID" value="QFZ28208.1"/>
    <property type="molecule type" value="Genomic_DNA"/>
</dbReference>
<organism evidence="1 2">
    <name type="scientific">Clavispora lusitaniae</name>
    <name type="common">Candida lusitaniae</name>
    <dbReference type="NCBI Taxonomy" id="36911"/>
    <lineage>
        <taxon>Eukaryota</taxon>
        <taxon>Fungi</taxon>
        <taxon>Dikarya</taxon>
        <taxon>Ascomycota</taxon>
        <taxon>Saccharomycotina</taxon>
        <taxon>Pichiomycetes</taxon>
        <taxon>Metschnikowiaceae</taxon>
        <taxon>Clavispora</taxon>
    </lineage>
</organism>
<accession>A0ACD0WM28</accession>
<sequence length="220" mass="24961">MLGTLPRCERGHVPRFVSSPADFRRRKCERPCTTVLVPSRNVITETDGRWARSRCFSVNVASPSACFPFVFSFPFFQLPIFLLALLFPHASSASSRCLSRGGPDVHEGRRLSRVRAQERRRGSSNRTSSVTHFVVGSEDNVFQSYVHGKSFPNPSFSLFFFLVLLRRMPHMPVRWNGRCSGYASRRHKAFALSARRPASIGGDRRRHQFTNASDETAPNR</sequence>
<reference evidence="2" key="1">
    <citation type="journal article" date="2019" name="MBio">
        <title>Comparative genomics for the elucidation of multidrug resistance (MDR) in Candida lusitaniae.</title>
        <authorList>
            <person name="Kannan A."/>
            <person name="Asner S.A."/>
            <person name="Trachsel E."/>
            <person name="Kelly S."/>
            <person name="Parker J."/>
            <person name="Sanglard D."/>
        </authorList>
    </citation>
    <scope>NUCLEOTIDE SEQUENCE [LARGE SCALE GENOMIC DNA]</scope>
    <source>
        <strain evidence="2">P1</strain>
    </source>
</reference>
<gene>
    <name evidence="1" type="ORF">EJF14_40239</name>
</gene>
<name>A0ACD0WM28_CLALS</name>
<keyword evidence="2" id="KW-1185">Reference proteome</keyword>
<evidence type="ECO:0000313" key="1">
    <source>
        <dbReference type="EMBL" id="QFZ28208.1"/>
    </source>
</evidence>
<evidence type="ECO:0000313" key="2">
    <source>
        <dbReference type="Proteomes" id="UP000326582"/>
    </source>
</evidence>
<protein>
    <submittedName>
        <fullName evidence="1">Uncharacterized protein</fullName>
    </submittedName>
</protein>